<name>A0A9P1H348_9PEZI</name>
<protein>
    <recommendedName>
        <fullName evidence="2">Trichothecene 3-O-acetyltransferase-like N-terminal domain-containing protein</fullName>
    </recommendedName>
</protein>
<evidence type="ECO:0000313" key="4">
    <source>
        <dbReference type="Proteomes" id="UP000838763"/>
    </source>
</evidence>
<proteinExistence type="predicted"/>
<dbReference type="InterPro" id="IPR054710">
    <property type="entry name" value="Tri101-like_N"/>
</dbReference>
<dbReference type="Gene3D" id="3.30.559.10">
    <property type="entry name" value="Chloramphenicol acetyltransferase-like domain"/>
    <property type="match status" value="2"/>
</dbReference>
<dbReference type="PANTHER" id="PTHR31896:SF64">
    <property type="entry name" value="TRICHOTHECENE 3-O-ACETYLTRANSFERASE"/>
    <property type="match status" value="1"/>
</dbReference>
<feature type="domain" description="Trichothecene 3-O-acetyltransferase-like N-terminal" evidence="2">
    <location>
        <begin position="29"/>
        <end position="184"/>
    </location>
</feature>
<dbReference type="OrthoDB" id="1862401at2759"/>
<dbReference type="AlphaFoldDB" id="A0A9P1H348"/>
<dbReference type="GO" id="GO:0016740">
    <property type="term" value="F:transferase activity"/>
    <property type="evidence" value="ECO:0007669"/>
    <property type="project" value="UniProtKB-KW"/>
</dbReference>
<keyword evidence="1" id="KW-0808">Transferase</keyword>
<evidence type="ECO:0000256" key="1">
    <source>
        <dbReference type="ARBA" id="ARBA00022679"/>
    </source>
</evidence>
<organism evidence="3 4">
    <name type="scientific">Parascedosporium putredinis</name>
    <dbReference type="NCBI Taxonomy" id="1442378"/>
    <lineage>
        <taxon>Eukaryota</taxon>
        <taxon>Fungi</taxon>
        <taxon>Dikarya</taxon>
        <taxon>Ascomycota</taxon>
        <taxon>Pezizomycotina</taxon>
        <taxon>Sordariomycetes</taxon>
        <taxon>Hypocreomycetidae</taxon>
        <taxon>Microascales</taxon>
        <taxon>Microascaceae</taxon>
        <taxon>Parascedosporium</taxon>
    </lineage>
</organism>
<evidence type="ECO:0000313" key="3">
    <source>
        <dbReference type="EMBL" id="CAI4214480.1"/>
    </source>
</evidence>
<dbReference type="PANTHER" id="PTHR31896">
    <property type="entry name" value="FAMILY REGULATORY PROTEIN, PUTATIVE (AFU_ORTHOLOGUE AFUA_3G14730)-RELATED"/>
    <property type="match status" value="1"/>
</dbReference>
<dbReference type="EMBL" id="CALLCH030000011">
    <property type="protein sequence ID" value="CAI4214480.1"/>
    <property type="molecule type" value="Genomic_DNA"/>
</dbReference>
<dbReference type="Proteomes" id="UP000838763">
    <property type="component" value="Unassembled WGS sequence"/>
</dbReference>
<accession>A0A9P1H348</accession>
<dbReference type="Pfam" id="PF22664">
    <property type="entry name" value="TRI-like_N"/>
    <property type="match status" value="1"/>
</dbReference>
<sequence>MTAQTTSSPTGNTTGLLDIFGQQPFLDKLYTQITLCYPSPDDVSVPHLTETLEGGLRTLAASFPWVAGQVVHEPVEGGTGIYRFAPLDPTPRLVVKDLRGDASAVTMAQLREARFPMSMLDESVVAPRNTLTLPGTPEAEQPAPVFLVQVTLVQGGALLTFVAQHNVVDMGGQARIMALLAKACAGEAYTPEEIEGGNTDRENVIPYLTTRFVSTDDCVTALIWQATTRARVPRIGANAPTTLARAIDVRRYLGLPDTYPGVTQSMTYHTVSQAEDLASSSHSPVGAVASGLRTALGSRSADSDIAFRTRAFATVLARSPNKMVLGVTAMINPSHDIMLSSWANRADFFEHDFGLGLGTPEAVRRPRFMPFESLMYLMPRKKGAEIVAALSLREEDMERLKTDAEFAKYATYIG</sequence>
<evidence type="ECO:0000259" key="2">
    <source>
        <dbReference type="Pfam" id="PF22664"/>
    </source>
</evidence>
<dbReference type="InterPro" id="IPR051283">
    <property type="entry name" value="Sec_Metabolite_Acyltrans"/>
</dbReference>
<reference evidence="3" key="1">
    <citation type="submission" date="2022-11" db="EMBL/GenBank/DDBJ databases">
        <authorList>
            <person name="Scott C."/>
            <person name="Bruce N."/>
        </authorList>
    </citation>
    <scope>NUCLEOTIDE SEQUENCE</scope>
</reference>
<dbReference type="InterPro" id="IPR023213">
    <property type="entry name" value="CAT-like_dom_sf"/>
</dbReference>
<gene>
    <name evidence="3" type="ORF">PPNO1_LOCUS4213</name>
</gene>
<comment type="caution">
    <text evidence="3">The sequence shown here is derived from an EMBL/GenBank/DDBJ whole genome shotgun (WGS) entry which is preliminary data.</text>
</comment>
<keyword evidence="4" id="KW-1185">Reference proteome</keyword>
<dbReference type="Pfam" id="PF02458">
    <property type="entry name" value="Transferase"/>
    <property type="match status" value="1"/>
</dbReference>